<feature type="domain" description="DUF4124" evidence="4">
    <location>
        <begin position="12"/>
        <end position="60"/>
    </location>
</feature>
<feature type="signal peptide" evidence="3">
    <location>
        <begin position="1"/>
        <end position="22"/>
    </location>
</feature>
<evidence type="ECO:0000259" key="4">
    <source>
        <dbReference type="Pfam" id="PF13511"/>
    </source>
</evidence>
<dbReference type="Pfam" id="PF13511">
    <property type="entry name" value="DUF4124"/>
    <property type="match status" value="1"/>
</dbReference>
<name>A0ABV4UGT5_9RHOO</name>
<evidence type="ECO:0000256" key="1">
    <source>
        <dbReference type="SAM" id="Coils"/>
    </source>
</evidence>
<dbReference type="Proteomes" id="UP001574673">
    <property type="component" value="Unassembled WGS sequence"/>
</dbReference>
<evidence type="ECO:0000313" key="5">
    <source>
        <dbReference type="EMBL" id="MFA9950450.1"/>
    </source>
</evidence>
<feature type="compositionally biased region" description="Low complexity" evidence="2">
    <location>
        <begin position="51"/>
        <end position="76"/>
    </location>
</feature>
<keyword evidence="1" id="KW-0175">Coiled coil</keyword>
<keyword evidence="3" id="KW-0732">Signal</keyword>
<feature type="coiled-coil region" evidence="1">
    <location>
        <begin position="91"/>
        <end position="125"/>
    </location>
</feature>
<feature type="region of interest" description="Disordered" evidence="2">
    <location>
        <begin position="50"/>
        <end position="90"/>
    </location>
</feature>
<accession>A0ABV4UGT5</accession>
<comment type="caution">
    <text evidence="5">The sequence shown here is derived from an EMBL/GenBank/DDBJ whole genome shotgun (WGS) entry which is preliminary data.</text>
</comment>
<evidence type="ECO:0000256" key="3">
    <source>
        <dbReference type="SAM" id="SignalP"/>
    </source>
</evidence>
<proteinExistence type="predicted"/>
<sequence length="158" mass="17652">MQTRILLIAGSLLWLAASPVYADIYKCIGEGGRITYSNVTKRGCTRLHLDPLPTVSSTPSSSPKTTASTSTPSSFPRVENDAQKARDNDRRRILEGELAAEQQSLDEAKQALAAQEAIRNGNERNYQKVLDRIQPFKDKVSLHERNIESIESELKRVR</sequence>
<feature type="compositionally biased region" description="Basic and acidic residues" evidence="2">
    <location>
        <begin position="78"/>
        <end position="90"/>
    </location>
</feature>
<protein>
    <submittedName>
        <fullName evidence="5">DUF4124 domain-containing protein</fullName>
    </submittedName>
</protein>
<keyword evidence="6" id="KW-1185">Reference proteome</keyword>
<reference evidence="6" key="1">
    <citation type="submission" date="2024-06" db="EMBL/GenBank/DDBJ databases">
        <title>Radixoralia hellwigii gen. nov., sp nov., isolated from a root canal in the human oral cavity.</title>
        <authorList>
            <person name="Bartsch S."/>
            <person name="Wittmer A."/>
            <person name="Schulz A.-K."/>
            <person name="Neumann-Schaal M."/>
            <person name="Wolf J."/>
            <person name="Gronow S."/>
            <person name="Tennert C."/>
            <person name="Haecker G."/>
            <person name="Cieplik F."/>
            <person name="Al-Ahmad A."/>
        </authorList>
    </citation>
    <scope>NUCLEOTIDE SEQUENCE [LARGE SCALE GENOMIC DNA]</scope>
    <source>
        <strain evidence="6">Wk13</strain>
    </source>
</reference>
<evidence type="ECO:0000256" key="2">
    <source>
        <dbReference type="SAM" id="MobiDB-lite"/>
    </source>
</evidence>
<gene>
    <name evidence="5" type="ORF">ABCS64_09010</name>
</gene>
<organism evidence="5 6">
    <name type="scientific">Dentiradicibacter hellwigii</name>
    <dbReference type="NCBI Taxonomy" id="3149053"/>
    <lineage>
        <taxon>Bacteria</taxon>
        <taxon>Pseudomonadati</taxon>
        <taxon>Pseudomonadota</taxon>
        <taxon>Betaproteobacteria</taxon>
        <taxon>Rhodocyclales</taxon>
        <taxon>Rhodocyclaceae</taxon>
        <taxon>Dentiradicibacter</taxon>
    </lineage>
</organism>
<dbReference type="RefSeq" id="WP_418891508.1">
    <property type="nucleotide sequence ID" value="NZ_JBEUWX010000002.1"/>
</dbReference>
<dbReference type="InterPro" id="IPR025392">
    <property type="entry name" value="DUF4124"/>
</dbReference>
<evidence type="ECO:0000313" key="6">
    <source>
        <dbReference type="Proteomes" id="UP001574673"/>
    </source>
</evidence>
<dbReference type="EMBL" id="JBEUWX010000002">
    <property type="protein sequence ID" value="MFA9950450.1"/>
    <property type="molecule type" value="Genomic_DNA"/>
</dbReference>
<feature type="chain" id="PRO_5046358119" evidence="3">
    <location>
        <begin position="23"/>
        <end position="158"/>
    </location>
</feature>